<evidence type="ECO:0000259" key="2">
    <source>
        <dbReference type="PROSITE" id="PS50112"/>
    </source>
</evidence>
<dbReference type="InterPro" id="IPR000700">
    <property type="entry name" value="PAS-assoc_C"/>
</dbReference>
<reference evidence="6" key="1">
    <citation type="journal article" date="2019" name="Int. J. Syst. Evol. Microbiol.">
        <title>The Global Catalogue of Microorganisms (GCM) 10K type strain sequencing project: providing services to taxonomists for standard genome sequencing and annotation.</title>
        <authorList>
            <consortium name="The Broad Institute Genomics Platform"/>
            <consortium name="The Broad Institute Genome Sequencing Center for Infectious Disease"/>
            <person name="Wu L."/>
            <person name="Ma J."/>
        </authorList>
    </citation>
    <scope>NUCLEOTIDE SEQUENCE [LARGE SCALE GENOMIC DNA]</scope>
    <source>
        <strain evidence="6">KCTC 52640</strain>
    </source>
</reference>
<organism evidence="5 6">
    <name type="scientific">Salinisphaera aquimarina</name>
    <dbReference type="NCBI Taxonomy" id="2094031"/>
    <lineage>
        <taxon>Bacteria</taxon>
        <taxon>Pseudomonadati</taxon>
        <taxon>Pseudomonadota</taxon>
        <taxon>Gammaproteobacteria</taxon>
        <taxon>Salinisphaerales</taxon>
        <taxon>Salinisphaeraceae</taxon>
        <taxon>Salinisphaera</taxon>
    </lineage>
</organism>
<dbReference type="SMART" id="SM00086">
    <property type="entry name" value="PAC"/>
    <property type="match status" value="1"/>
</dbReference>
<dbReference type="InterPro" id="IPR000014">
    <property type="entry name" value="PAS"/>
</dbReference>
<name>A0ABV7EPZ1_9GAMM</name>
<dbReference type="CDD" id="cd01949">
    <property type="entry name" value="GGDEF"/>
    <property type="match status" value="1"/>
</dbReference>
<dbReference type="PANTHER" id="PTHR46663:SF3">
    <property type="entry name" value="SLL0267 PROTEIN"/>
    <property type="match status" value="1"/>
</dbReference>
<dbReference type="Gene3D" id="3.30.450.20">
    <property type="entry name" value="PAS domain"/>
    <property type="match status" value="1"/>
</dbReference>
<dbReference type="SMART" id="SM00267">
    <property type="entry name" value="GGDEF"/>
    <property type="match status" value="1"/>
</dbReference>
<dbReference type="Pfam" id="PF00990">
    <property type="entry name" value="GGDEF"/>
    <property type="match status" value="1"/>
</dbReference>
<dbReference type="SUPFAM" id="SSF55073">
    <property type="entry name" value="Nucleotide cyclase"/>
    <property type="match status" value="1"/>
</dbReference>
<feature type="coiled-coil region" evidence="1">
    <location>
        <begin position="117"/>
        <end position="149"/>
    </location>
</feature>
<dbReference type="Pfam" id="PF13426">
    <property type="entry name" value="PAS_9"/>
    <property type="match status" value="1"/>
</dbReference>
<evidence type="ECO:0000256" key="1">
    <source>
        <dbReference type="SAM" id="Coils"/>
    </source>
</evidence>
<evidence type="ECO:0000313" key="6">
    <source>
        <dbReference type="Proteomes" id="UP001595462"/>
    </source>
</evidence>
<dbReference type="GO" id="GO:0052621">
    <property type="term" value="F:diguanylate cyclase activity"/>
    <property type="evidence" value="ECO:0007669"/>
    <property type="project" value="UniProtKB-EC"/>
</dbReference>
<dbReference type="NCBIfam" id="TIGR00229">
    <property type="entry name" value="sensory_box"/>
    <property type="match status" value="1"/>
</dbReference>
<feature type="domain" description="PAC" evidence="3">
    <location>
        <begin position="69"/>
        <end position="123"/>
    </location>
</feature>
<evidence type="ECO:0000313" key="5">
    <source>
        <dbReference type="EMBL" id="MFC3104734.1"/>
    </source>
</evidence>
<keyword evidence="1" id="KW-0175">Coiled coil</keyword>
<dbReference type="EC" id="2.7.7.65" evidence="5"/>
<accession>A0ABV7EPZ1</accession>
<gene>
    <name evidence="5" type="ORF">ACFOSU_12650</name>
</gene>
<keyword evidence="5" id="KW-0548">Nucleotidyltransferase</keyword>
<dbReference type="PROSITE" id="PS50112">
    <property type="entry name" value="PAS"/>
    <property type="match status" value="1"/>
</dbReference>
<keyword evidence="5" id="KW-0808">Transferase</keyword>
<dbReference type="InterPro" id="IPR000160">
    <property type="entry name" value="GGDEF_dom"/>
</dbReference>
<dbReference type="InterPro" id="IPR001610">
    <property type="entry name" value="PAC"/>
</dbReference>
<dbReference type="Gene3D" id="3.30.70.270">
    <property type="match status" value="1"/>
</dbReference>
<dbReference type="InterPro" id="IPR035965">
    <property type="entry name" value="PAS-like_dom_sf"/>
</dbReference>
<dbReference type="Proteomes" id="UP001595462">
    <property type="component" value="Unassembled WGS sequence"/>
</dbReference>
<proteinExistence type="predicted"/>
<feature type="domain" description="GGDEF" evidence="4">
    <location>
        <begin position="183"/>
        <end position="316"/>
    </location>
</feature>
<dbReference type="NCBIfam" id="TIGR00254">
    <property type="entry name" value="GGDEF"/>
    <property type="match status" value="1"/>
</dbReference>
<dbReference type="PROSITE" id="PS50113">
    <property type="entry name" value="PAC"/>
    <property type="match status" value="1"/>
</dbReference>
<dbReference type="EMBL" id="JBHRSS010000005">
    <property type="protein sequence ID" value="MFC3104734.1"/>
    <property type="molecule type" value="Genomic_DNA"/>
</dbReference>
<dbReference type="SUPFAM" id="SSF55785">
    <property type="entry name" value="PYP-like sensor domain (PAS domain)"/>
    <property type="match status" value="1"/>
</dbReference>
<evidence type="ECO:0000259" key="4">
    <source>
        <dbReference type="PROSITE" id="PS50887"/>
    </source>
</evidence>
<dbReference type="InterPro" id="IPR052163">
    <property type="entry name" value="DGC-Regulatory_Protein"/>
</dbReference>
<evidence type="ECO:0000259" key="3">
    <source>
        <dbReference type="PROSITE" id="PS50113"/>
    </source>
</evidence>
<comment type="caution">
    <text evidence="5">The sequence shown here is derived from an EMBL/GenBank/DDBJ whole genome shotgun (WGS) entry which is preliminary data.</text>
</comment>
<dbReference type="RefSeq" id="WP_380690160.1">
    <property type="nucleotide sequence ID" value="NZ_JBHRSS010000005.1"/>
</dbReference>
<protein>
    <submittedName>
        <fullName evidence="5">Diguanylate cyclase domain-containing protein</fullName>
        <ecNumber evidence="5">2.7.7.65</ecNumber>
    </submittedName>
</protein>
<dbReference type="InterPro" id="IPR029787">
    <property type="entry name" value="Nucleotide_cyclase"/>
</dbReference>
<keyword evidence="6" id="KW-1185">Reference proteome</keyword>
<dbReference type="PROSITE" id="PS50887">
    <property type="entry name" value="GGDEF"/>
    <property type="match status" value="1"/>
</dbReference>
<feature type="domain" description="PAS" evidence="2">
    <location>
        <begin position="15"/>
        <end position="68"/>
    </location>
</feature>
<dbReference type="CDD" id="cd00130">
    <property type="entry name" value="PAS"/>
    <property type="match status" value="1"/>
</dbReference>
<sequence>MNANDAVLITEAEPIDLPGPRVVYCNAAFTRTTGYTEADVLGKTPRILQHSETDRAALDRLRDALSTWSPVEVELSNARKDGSKFWVELSIAPVANERGWFTHWFSVQRDVSQRKQAEQLVSRARRADAENLALEAKLLERQRNEEKLAYAAFHDELTKLHNRTYVMDRLNNIFRRLRAGRPLKAAVLYLDMDRFKLVNDSLGHRSGDLLLMGMARRLESCLRTGDTLARFGGDEFVILVEGEEHESAAIHLAERIINRLTKPFELGGQNIFTSSSIGIVNIYRRLRQPRRLTARRGCRYVRCQSRGCRQLRNFCGCDARECDRSTRPSE</sequence>
<dbReference type="InterPro" id="IPR043128">
    <property type="entry name" value="Rev_trsase/Diguanyl_cyclase"/>
</dbReference>
<dbReference type="PANTHER" id="PTHR46663">
    <property type="entry name" value="DIGUANYLATE CYCLASE DGCT-RELATED"/>
    <property type="match status" value="1"/>
</dbReference>